<dbReference type="EMBL" id="CM042015">
    <property type="protein sequence ID" value="KAI3710577.1"/>
    <property type="molecule type" value="Genomic_DNA"/>
</dbReference>
<proteinExistence type="predicted"/>
<protein>
    <submittedName>
        <fullName evidence="1">Uncharacterized protein</fullName>
    </submittedName>
</protein>
<dbReference type="Proteomes" id="UP001055811">
    <property type="component" value="Linkage Group LG07"/>
</dbReference>
<evidence type="ECO:0000313" key="1">
    <source>
        <dbReference type="EMBL" id="KAI3710577.1"/>
    </source>
</evidence>
<evidence type="ECO:0000313" key="2">
    <source>
        <dbReference type="Proteomes" id="UP001055811"/>
    </source>
</evidence>
<reference evidence="2" key="1">
    <citation type="journal article" date="2022" name="Mol. Ecol. Resour.">
        <title>The genomes of chicory, endive, great burdock and yacon provide insights into Asteraceae palaeo-polyploidization history and plant inulin production.</title>
        <authorList>
            <person name="Fan W."/>
            <person name="Wang S."/>
            <person name="Wang H."/>
            <person name="Wang A."/>
            <person name="Jiang F."/>
            <person name="Liu H."/>
            <person name="Zhao H."/>
            <person name="Xu D."/>
            <person name="Zhang Y."/>
        </authorList>
    </citation>
    <scope>NUCLEOTIDE SEQUENCE [LARGE SCALE GENOMIC DNA]</scope>
    <source>
        <strain evidence="2">cv. Punajuju</strain>
    </source>
</reference>
<keyword evidence="2" id="KW-1185">Reference proteome</keyword>
<organism evidence="1 2">
    <name type="scientific">Cichorium intybus</name>
    <name type="common">Chicory</name>
    <dbReference type="NCBI Taxonomy" id="13427"/>
    <lineage>
        <taxon>Eukaryota</taxon>
        <taxon>Viridiplantae</taxon>
        <taxon>Streptophyta</taxon>
        <taxon>Embryophyta</taxon>
        <taxon>Tracheophyta</taxon>
        <taxon>Spermatophyta</taxon>
        <taxon>Magnoliopsida</taxon>
        <taxon>eudicotyledons</taxon>
        <taxon>Gunneridae</taxon>
        <taxon>Pentapetalae</taxon>
        <taxon>asterids</taxon>
        <taxon>campanulids</taxon>
        <taxon>Asterales</taxon>
        <taxon>Asteraceae</taxon>
        <taxon>Cichorioideae</taxon>
        <taxon>Cichorieae</taxon>
        <taxon>Cichoriinae</taxon>
        <taxon>Cichorium</taxon>
    </lineage>
</organism>
<reference evidence="1 2" key="2">
    <citation type="journal article" date="2022" name="Mol. Ecol. Resour.">
        <title>The genomes of chicory, endive, great burdock and yacon provide insights into Asteraceae paleo-polyploidization history and plant inulin production.</title>
        <authorList>
            <person name="Fan W."/>
            <person name="Wang S."/>
            <person name="Wang H."/>
            <person name="Wang A."/>
            <person name="Jiang F."/>
            <person name="Liu H."/>
            <person name="Zhao H."/>
            <person name="Xu D."/>
            <person name="Zhang Y."/>
        </authorList>
    </citation>
    <scope>NUCLEOTIDE SEQUENCE [LARGE SCALE GENOMIC DNA]</scope>
    <source>
        <strain evidence="2">cv. Punajuju</strain>
        <tissue evidence="1">Leaves</tissue>
    </source>
</reference>
<gene>
    <name evidence="1" type="ORF">L2E82_40361</name>
</gene>
<sequence>MSEGNWEETKLEGIGKEGGVWRFGVYVGHVCKGKEEENKKVNSWQSSIVVVFNFKKPCSPHSRLPWTVSQLMVAPVIIL</sequence>
<name>A0ACB9AL50_CICIN</name>
<accession>A0ACB9AL50</accession>
<comment type="caution">
    <text evidence="1">The sequence shown here is derived from an EMBL/GenBank/DDBJ whole genome shotgun (WGS) entry which is preliminary data.</text>
</comment>